<organism evidence="2 3">
    <name type="scientific">Corynebacterium mendelii</name>
    <dbReference type="NCBI Taxonomy" id="2765362"/>
    <lineage>
        <taxon>Bacteria</taxon>
        <taxon>Bacillati</taxon>
        <taxon>Actinomycetota</taxon>
        <taxon>Actinomycetes</taxon>
        <taxon>Mycobacteriales</taxon>
        <taxon>Corynebacteriaceae</taxon>
        <taxon>Corynebacterium</taxon>
    </lineage>
</organism>
<feature type="transmembrane region" description="Helical" evidence="1">
    <location>
        <begin position="492"/>
        <end position="509"/>
    </location>
</feature>
<dbReference type="InterPro" id="IPR036890">
    <property type="entry name" value="HATPase_C_sf"/>
</dbReference>
<feature type="transmembrane region" description="Helical" evidence="1">
    <location>
        <begin position="601"/>
        <end position="622"/>
    </location>
</feature>
<evidence type="ECO:0000313" key="2">
    <source>
        <dbReference type="EMBL" id="MBN9644841.1"/>
    </source>
</evidence>
<keyword evidence="1" id="KW-0812">Transmembrane</keyword>
<comment type="caution">
    <text evidence="2">The sequence shown here is derived from an EMBL/GenBank/DDBJ whole genome shotgun (WGS) entry which is preliminary data.</text>
</comment>
<dbReference type="RefSeq" id="WP_207279305.1">
    <property type="nucleotide sequence ID" value="NZ_JAFLEQ010000016.1"/>
</dbReference>
<feature type="transmembrane region" description="Helical" evidence="1">
    <location>
        <begin position="568"/>
        <end position="589"/>
    </location>
</feature>
<feature type="transmembrane region" description="Helical" evidence="1">
    <location>
        <begin position="87"/>
        <end position="106"/>
    </location>
</feature>
<dbReference type="Gene3D" id="3.30.565.10">
    <property type="entry name" value="Histidine kinase-like ATPase, C-terminal domain"/>
    <property type="match status" value="1"/>
</dbReference>
<feature type="transmembrane region" description="Helical" evidence="1">
    <location>
        <begin position="47"/>
        <end position="66"/>
    </location>
</feature>
<evidence type="ECO:0000256" key="1">
    <source>
        <dbReference type="SAM" id="Phobius"/>
    </source>
</evidence>
<feature type="transmembrane region" description="Helical" evidence="1">
    <location>
        <begin position="118"/>
        <end position="138"/>
    </location>
</feature>
<evidence type="ECO:0000313" key="3">
    <source>
        <dbReference type="Proteomes" id="UP000664332"/>
    </source>
</evidence>
<feature type="transmembrane region" description="Helical" evidence="1">
    <location>
        <begin position="461"/>
        <end position="480"/>
    </location>
</feature>
<feature type="transmembrane region" description="Helical" evidence="1">
    <location>
        <begin position="188"/>
        <end position="211"/>
    </location>
</feature>
<sequence>MGDSRLRPARWRPTDAGFFAESPARGDGGGTDPLIGELARTGHAGTVVVHIASGVCGMVWLVTLLVSRALSNVAASFAAGHPEWPSAVALAAMAAGAAALVGAALIPGARAGQLVGRVVGTLFAVVSLFQPVSILVFGDNVFEPLKMGDFCGYPLVVFALVSPPRMAIVVAAAVIGVDGAVTNGADTAVVALLSAAHSWMVSMPFIVVAAFSGHAGRILDRHARLAARELAQSESSAAVTRADSLFLSFVHDHVLSLLRSLWRGTGNPSAADFRAVIDSADHQPAARVPVAGAVDTWVRTVRTRAPDTEIDCVVDERVSGCSLPGTVLAVFADALAEAAGNSVRHAPGAGRRLIVRLEPAADPARDGGAAPVVTLQLCDDGPGFDLHRVSHDRAGVRLTILEHSRMVPGCGATVTTRPGDGVTVTLVMDPADRAGQVGQAGGAGMFDGPEAIRRRLGGTQFTHSPWTGVGVAATFTGLAIHSSGSVQAVPDVWWAAAAAVAVGAGAVVAGSTNRLAAAPTAVAGTALVVASCCGAAVTDFPPFAWPYNWWFQSIQVIGVLMGMRRRPVAALLFAIAALQAPTALTLVGLADHGSPPWALQFLPPIIAACLFPLLIDQATAALPATEEAMRKKVARLTSSAASSHHVRRVQGWLSGLVDQCLDDGLDDEVRRANARLLEARLRDSIRSPALRDPGLTEAVWFARDRGCVVRLLDDRSPVVRGPGDTDDPRENPQVAELVRTAARAVSGLDRGEATIRLMPVGRRRTGSILLAGDGEPELIVVD</sequence>
<keyword evidence="1" id="KW-0472">Membrane</keyword>
<feature type="transmembrane region" description="Helical" evidence="1">
    <location>
        <begin position="150"/>
        <end position="176"/>
    </location>
</feature>
<dbReference type="EMBL" id="JAFLEQ010000016">
    <property type="protein sequence ID" value="MBN9644841.1"/>
    <property type="molecule type" value="Genomic_DNA"/>
</dbReference>
<proteinExistence type="predicted"/>
<keyword evidence="3" id="KW-1185">Reference proteome</keyword>
<dbReference type="SUPFAM" id="SSF55874">
    <property type="entry name" value="ATPase domain of HSP90 chaperone/DNA topoisomerase II/histidine kinase"/>
    <property type="match status" value="1"/>
</dbReference>
<dbReference type="AlphaFoldDB" id="A0A939IW24"/>
<evidence type="ECO:0008006" key="4">
    <source>
        <dbReference type="Google" id="ProtNLM"/>
    </source>
</evidence>
<name>A0A939IW24_9CORY</name>
<accession>A0A939IW24</accession>
<dbReference type="Proteomes" id="UP000664332">
    <property type="component" value="Unassembled WGS sequence"/>
</dbReference>
<gene>
    <name evidence="2" type="ORF">JZY06_09500</name>
</gene>
<keyword evidence="1" id="KW-1133">Transmembrane helix</keyword>
<feature type="transmembrane region" description="Helical" evidence="1">
    <location>
        <begin position="516"/>
        <end position="537"/>
    </location>
</feature>
<protein>
    <recommendedName>
        <fullName evidence="4">ATP-binding protein</fullName>
    </recommendedName>
</protein>
<reference evidence="2" key="1">
    <citation type="submission" date="2021-03" db="EMBL/GenBank/DDBJ databases">
        <authorList>
            <person name="Sun Q."/>
        </authorList>
    </citation>
    <scope>NUCLEOTIDE SEQUENCE</scope>
    <source>
        <strain evidence="2">CCM 8862</strain>
    </source>
</reference>